<dbReference type="GO" id="GO:0005085">
    <property type="term" value="F:guanyl-nucleotide exchange factor activity"/>
    <property type="evidence" value="ECO:0007669"/>
    <property type="project" value="TreeGrafter"/>
</dbReference>
<sequence>MVTRCLFGIFVFGSKSDLIYRFATDDLFSYLRKCFIDRGYTFNENPTEKVEINQDIEFSIDDAIVQHFSMLTTFHSQTAYRNNAVRRITLSSNIELFFDQIGESKIICMADDSFHTTIVLKAINLFKALAKFHIGVLPFTKSKTMDKSIDRIASSLQYYLNNIATNQALIFESCEYLHINSLIRQQCLEACTVINHDVQHWLHTAPTVVLITCKDKIVYIYTSNNQNRPSNSDLFLLILNNTSRPLRHQFKEQQNNSTNKTAHIYKTKTHHNHHNLTNSAEDIRIAQNRRSNSLPTFSQLESMKTNDDRCIEVVFMKTSNRNIAPFTMYTVPLTDDIATIILVEWKSSSACSHLSELIRQLEICTSQLQFTYTRLNTLVKPLESNSIVRRYFSSKNISPNKLSNILNETKLIYKSLKKGQDVINEDDDKGRQILKKLTDMSDFSIDLFHHLFFESNEYVIPNNNDEKTNSLRADNHLFESSPMTESLRNKLSIQLEDWFSFIEIKSQRNITMSFCNNDFPGLVHFALIDRLRGHICTPALYTDDNQNSFISGNNLHGMEQFLEKKILKFEIECLSALQRGCTSYTMTDEHFTYNYTLRLQESNVCDYFYLLEQMKNRFHKRIRVNWEKNEGASMRLYKPFVTSEPPGILHYDFYKALAYDNYSSIVDQASLLCFELICVHLRIVPASSKLTVYMSYAPTRYVVKECVQSCTESGSLFAGTSLQVSCCTSSCNNHALRMHPSRNLCLGISVLFLLPKSWS</sequence>
<name>A0A821IBP8_9BILA</name>
<organism evidence="1 2">
    <name type="scientific">Rotaria socialis</name>
    <dbReference type="NCBI Taxonomy" id="392032"/>
    <lineage>
        <taxon>Eukaryota</taxon>
        <taxon>Metazoa</taxon>
        <taxon>Spiralia</taxon>
        <taxon>Gnathifera</taxon>
        <taxon>Rotifera</taxon>
        <taxon>Eurotatoria</taxon>
        <taxon>Bdelloidea</taxon>
        <taxon>Philodinida</taxon>
        <taxon>Philodinidae</taxon>
        <taxon>Rotaria</taxon>
    </lineage>
</organism>
<accession>A0A821IBP8</accession>
<evidence type="ECO:0000313" key="1">
    <source>
        <dbReference type="EMBL" id="CAF4697660.1"/>
    </source>
</evidence>
<dbReference type="GO" id="GO:0031085">
    <property type="term" value="C:BLOC-3 complex"/>
    <property type="evidence" value="ECO:0007669"/>
    <property type="project" value="TreeGrafter"/>
</dbReference>
<dbReference type="InterPro" id="IPR026053">
    <property type="entry name" value="HPS1"/>
</dbReference>
<dbReference type="PANTHER" id="PTHR12761">
    <property type="entry name" value="HERMANSKY-PUDLAK SYNDROME PROTEIN 1"/>
    <property type="match status" value="1"/>
</dbReference>
<reference evidence="1" key="1">
    <citation type="submission" date="2021-02" db="EMBL/GenBank/DDBJ databases">
        <authorList>
            <person name="Nowell W R."/>
        </authorList>
    </citation>
    <scope>NUCLEOTIDE SEQUENCE</scope>
</reference>
<gene>
    <name evidence="1" type="ORF">QYT958_LOCUS17584</name>
</gene>
<dbReference type="AlphaFoldDB" id="A0A821IBP8"/>
<protein>
    <submittedName>
        <fullName evidence="1">Uncharacterized protein</fullName>
    </submittedName>
</protein>
<evidence type="ECO:0000313" key="2">
    <source>
        <dbReference type="Proteomes" id="UP000663848"/>
    </source>
</evidence>
<dbReference type="PANTHER" id="PTHR12761:SF1">
    <property type="entry name" value="BLOC-3 COMPLEX MEMBER HPS1"/>
    <property type="match status" value="1"/>
</dbReference>
<dbReference type="EMBL" id="CAJOBR010002678">
    <property type="protein sequence ID" value="CAF4697660.1"/>
    <property type="molecule type" value="Genomic_DNA"/>
</dbReference>
<dbReference type="Proteomes" id="UP000663848">
    <property type="component" value="Unassembled WGS sequence"/>
</dbReference>
<comment type="caution">
    <text evidence="1">The sequence shown here is derived from an EMBL/GenBank/DDBJ whole genome shotgun (WGS) entry which is preliminary data.</text>
</comment>
<proteinExistence type="predicted"/>